<dbReference type="EMBL" id="CP036274">
    <property type="protein sequence ID" value="QDU30690.1"/>
    <property type="molecule type" value="Genomic_DNA"/>
</dbReference>
<evidence type="ECO:0000313" key="1">
    <source>
        <dbReference type="EMBL" id="QDU30690.1"/>
    </source>
</evidence>
<name>A0A517YKF0_9BACT</name>
<keyword evidence="2" id="KW-1185">Reference proteome</keyword>
<proteinExistence type="predicted"/>
<protein>
    <submittedName>
        <fullName evidence="1">Uncharacterized protein</fullName>
    </submittedName>
</protein>
<gene>
    <name evidence="1" type="ORF">ETAA8_58370</name>
</gene>
<dbReference type="KEGG" id="aagg:ETAA8_58370"/>
<evidence type="ECO:0000313" key="2">
    <source>
        <dbReference type="Proteomes" id="UP000315017"/>
    </source>
</evidence>
<dbReference type="InterPro" id="IPR011474">
    <property type="entry name" value="DUF1580"/>
</dbReference>
<dbReference type="Proteomes" id="UP000315017">
    <property type="component" value="Chromosome"/>
</dbReference>
<organism evidence="1 2">
    <name type="scientific">Anatilimnocola aggregata</name>
    <dbReference type="NCBI Taxonomy" id="2528021"/>
    <lineage>
        <taxon>Bacteria</taxon>
        <taxon>Pseudomonadati</taxon>
        <taxon>Planctomycetota</taxon>
        <taxon>Planctomycetia</taxon>
        <taxon>Pirellulales</taxon>
        <taxon>Pirellulaceae</taxon>
        <taxon>Anatilimnocola</taxon>
    </lineage>
</organism>
<accession>A0A517YKF0</accession>
<dbReference type="Pfam" id="PF07618">
    <property type="entry name" value="DUF1580"/>
    <property type="match status" value="1"/>
</dbReference>
<reference evidence="1 2" key="1">
    <citation type="submission" date="2019-02" db="EMBL/GenBank/DDBJ databases">
        <title>Deep-cultivation of Planctomycetes and their phenomic and genomic characterization uncovers novel biology.</title>
        <authorList>
            <person name="Wiegand S."/>
            <person name="Jogler M."/>
            <person name="Boedeker C."/>
            <person name="Pinto D."/>
            <person name="Vollmers J."/>
            <person name="Rivas-Marin E."/>
            <person name="Kohn T."/>
            <person name="Peeters S.H."/>
            <person name="Heuer A."/>
            <person name="Rast P."/>
            <person name="Oberbeckmann S."/>
            <person name="Bunk B."/>
            <person name="Jeske O."/>
            <person name="Meyerdierks A."/>
            <person name="Storesund J.E."/>
            <person name="Kallscheuer N."/>
            <person name="Luecker S."/>
            <person name="Lage O.M."/>
            <person name="Pohl T."/>
            <person name="Merkel B.J."/>
            <person name="Hornburger P."/>
            <person name="Mueller R.-W."/>
            <person name="Bruemmer F."/>
            <person name="Labrenz M."/>
            <person name="Spormann A.M."/>
            <person name="Op den Camp H."/>
            <person name="Overmann J."/>
            <person name="Amann R."/>
            <person name="Jetten M.S.M."/>
            <person name="Mascher T."/>
            <person name="Medema M.H."/>
            <person name="Devos D.P."/>
            <person name="Kaster A.-K."/>
            <person name="Ovreas L."/>
            <person name="Rohde M."/>
            <person name="Galperin M.Y."/>
            <person name="Jogler C."/>
        </authorList>
    </citation>
    <scope>NUCLEOTIDE SEQUENCE [LARGE SCALE GENOMIC DNA]</scope>
    <source>
        <strain evidence="1 2">ETA_A8</strain>
    </source>
</reference>
<sequence length="90" mass="9960">MHPSTVARWALRGLRGRRLRSVRIGATLCTTATWLSEFIAEISPKSTKIEEISINRTAIDAKLAAKGLLPHSTEKRTPRVAKIATPKKLN</sequence>
<dbReference type="AlphaFoldDB" id="A0A517YKF0"/>